<dbReference type="AlphaFoldDB" id="A0A381AYR5"/>
<dbReference type="RefSeq" id="WP_002719054.1">
    <property type="nucleotide sequence ID" value="NZ_UFSI01000001.1"/>
</dbReference>
<name>A0A381AYR5_AFIFE</name>
<dbReference type="EMBL" id="UIGB01000001">
    <property type="protein sequence ID" value="SUU84244.1"/>
    <property type="molecule type" value="Genomic_DNA"/>
</dbReference>
<gene>
    <name evidence="1" type="ORF">NCTC12722_01431</name>
    <name evidence="2" type="ORF">NCTC12722_04139</name>
</gene>
<dbReference type="EMBL" id="UIGB01000003">
    <property type="protein sequence ID" value="SUW28262.1"/>
    <property type="molecule type" value="Genomic_DNA"/>
</dbReference>
<protein>
    <submittedName>
        <fullName evidence="2">Uncharacterized protein</fullName>
    </submittedName>
</protein>
<reference evidence="2 3" key="1">
    <citation type="submission" date="2018-06" db="EMBL/GenBank/DDBJ databases">
        <authorList>
            <consortium name="Pathogen Informatics"/>
            <person name="Doyle S."/>
        </authorList>
    </citation>
    <scope>NUCLEOTIDE SEQUENCE [LARGE SCALE GENOMIC DNA]</scope>
    <source>
        <strain evidence="2 3">NCTC12722</strain>
    </source>
</reference>
<sequence>MTKIIYPIDGKVAVVFPTGELPVDQVALKDVPAGLPFLIVDDADVPEDFSFSDAWVADFSNPDGHGIGHDAWAAQQAAALAQLRESQAPKESQDVDHD</sequence>
<evidence type="ECO:0000313" key="1">
    <source>
        <dbReference type="EMBL" id="SUU84244.1"/>
    </source>
</evidence>
<evidence type="ECO:0000313" key="3">
    <source>
        <dbReference type="Proteomes" id="UP000254343"/>
    </source>
</evidence>
<proteinExistence type="predicted"/>
<organism evidence="2 3">
    <name type="scientific">Afipia felis</name>
    <name type="common">Cat scratch disease bacillus</name>
    <dbReference type="NCBI Taxonomy" id="1035"/>
    <lineage>
        <taxon>Bacteria</taxon>
        <taxon>Pseudomonadati</taxon>
        <taxon>Pseudomonadota</taxon>
        <taxon>Alphaproteobacteria</taxon>
        <taxon>Hyphomicrobiales</taxon>
        <taxon>Nitrobacteraceae</taxon>
        <taxon>Afipia</taxon>
    </lineage>
</organism>
<dbReference type="Proteomes" id="UP000254343">
    <property type="component" value="Unassembled WGS sequence"/>
</dbReference>
<dbReference type="OrthoDB" id="8117060at2"/>
<accession>A0A381AYR5</accession>
<evidence type="ECO:0000313" key="2">
    <source>
        <dbReference type="EMBL" id="SUW28262.1"/>
    </source>
</evidence>